<name>A0ABQ4E1J4_9ACTN</name>
<evidence type="ECO:0000313" key="1">
    <source>
        <dbReference type="EMBL" id="GIG88541.1"/>
    </source>
</evidence>
<reference evidence="1 2" key="1">
    <citation type="submission" date="2021-01" db="EMBL/GenBank/DDBJ databases">
        <title>Whole genome shotgun sequence of Plantactinospora endophytica NBRC 110450.</title>
        <authorList>
            <person name="Komaki H."/>
            <person name="Tamura T."/>
        </authorList>
    </citation>
    <scope>NUCLEOTIDE SEQUENCE [LARGE SCALE GENOMIC DNA]</scope>
    <source>
        <strain evidence="1 2">NBRC 110450</strain>
    </source>
</reference>
<dbReference type="Proteomes" id="UP000646749">
    <property type="component" value="Unassembled WGS sequence"/>
</dbReference>
<comment type="caution">
    <text evidence="1">The sequence shown here is derived from an EMBL/GenBank/DDBJ whole genome shotgun (WGS) entry which is preliminary data.</text>
</comment>
<protein>
    <recommendedName>
        <fullName evidence="3">FXSXX-COOH protein</fullName>
    </recommendedName>
</protein>
<evidence type="ECO:0000313" key="2">
    <source>
        <dbReference type="Proteomes" id="UP000646749"/>
    </source>
</evidence>
<dbReference type="RefSeq" id="WP_203867053.1">
    <property type="nucleotide sequence ID" value="NZ_BONW01000016.1"/>
</dbReference>
<sequence>MDEPTARPPRDGLVDTTGRSLAELLASTPNSALKTVLRQLLQDEMAQPEKQTVSPFNSAL</sequence>
<organism evidence="1 2">
    <name type="scientific">Plantactinospora endophytica</name>
    <dbReference type="NCBI Taxonomy" id="673535"/>
    <lineage>
        <taxon>Bacteria</taxon>
        <taxon>Bacillati</taxon>
        <taxon>Actinomycetota</taxon>
        <taxon>Actinomycetes</taxon>
        <taxon>Micromonosporales</taxon>
        <taxon>Micromonosporaceae</taxon>
        <taxon>Plantactinospora</taxon>
    </lineage>
</organism>
<dbReference type="EMBL" id="BONW01000016">
    <property type="protein sequence ID" value="GIG88541.1"/>
    <property type="molecule type" value="Genomic_DNA"/>
</dbReference>
<gene>
    <name evidence="1" type="ORF">Pen02_34770</name>
</gene>
<proteinExistence type="predicted"/>
<keyword evidence="2" id="KW-1185">Reference proteome</keyword>
<evidence type="ECO:0008006" key="3">
    <source>
        <dbReference type="Google" id="ProtNLM"/>
    </source>
</evidence>
<accession>A0ABQ4E1J4</accession>